<reference evidence="15" key="1">
    <citation type="journal article" date="2019" name="Int. J. Syst. Evol. Microbiol.">
        <title>The Global Catalogue of Microorganisms (GCM) 10K type strain sequencing project: providing services to taxonomists for standard genome sequencing and annotation.</title>
        <authorList>
            <consortium name="The Broad Institute Genomics Platform"/>
            <consortium name="The Broad Institute Genome Sequencing Center for Infectious Disease"/>
            <person name="Wu L."/>
            <person name="Ma J."/>
        </authorList>
    </citation>
    <scope>NUCLEOTIDE SEQUENCE [LARGE SCALE GENOMIC DNA]</scope>
    <source>
        <strain evidence="15">JCM 17919</strain>
    </source>
</reference>
<proteinExistence type="predicted"/>
<evidence type="ECO:0000256" key="4">
    <source>
        <dbReference type="ARBA" id="ARBA00022692"/>
    </source>
</evidence>
<feature type="region of interest" description="Disordered" evidence="11">
    <location>
        <begin position="199"/>
        <end position="222"/>
    </location>
</feature>
<evidence type="ECO:0000256" key="1">
    <source>
        <dbReference type="ARBA" id="ARBA00004571"/>
    </source>
</evidence>
<dbReference type="Gene3D" id="4.10.1080.10">
    <property type="entry name" value="TSP type-3 repeat"/>
    <property type="match status" value="1"/>
</dbReference>
<dbReference type="PRINTS" id="PR01021">
    <property type="entry name" value="OMPADOMAIN"/>
</dbReference>
<dbReference type="PROSITE" id="PS01068">
    <property type="entry name" value="OMPA_1"/>
    <property type="match status" value="1"/>
</dbReference>
<dbReference type="Proteomes" id="UP001501725">
    <property type="component" value="Unassembled WGS sequence"/>
</dbReference>
<dbReference type="RefSeq" id="WP_345256244.1">
    <property type="nucleotide sequence ID" value="NZ_BAABGY010000007.1"/>
</dbReference>
<keyword evidence="7" id="KW-0626">Porin</keyword>
<feature type="signal peptide" evidence="12">
    <location>
        <begin position="1"/>
        <end position="19"/>
    </location>
</feature>
<comment type="caution">
    <text evidence="14">The sequence shown here is derived from an EMBL/GenBank/DDBJ whole genome shotgun (WGS) entry which is preliminary data.</text>
</comment>
<feature type="compositionally biased region" description="Basic and acidic residues" evidence="11">
    <location>
        <begin position="199"/>
        <end position="216"/>
    </location>
</feature>
<keyword evidence="9" id="KW-0998">Cell outer membrane</keyword>
<evidence type="ECO:0000256" key="10">
    <source>
        <dbReference type="PROSITE-ProRule" id="PRU00473"/>
    </source>
</evidence>
<evidence type="ECO:0000313" key="14">
    <source>
        <dbReference type="EMBL" id="GAA4333443.1"/>
    </source>
</evidence>
<dbReference type="EMBL" id="BAABGY010000007">
    <property type="protein sequence ID" value="GAA4333443.1"/>
    <property type="molecule type" value="Genomic_DNA"/>
</dbReference>
<dbReference type="InterPro" id="IPR050330">
    <property type="entry name" value="Bact_OuterMem_StrucFunc"/>
</dbReference>
<keyword evidence="3" id="KW-1134">Transmembrane beta strand</keyword>
<dbReference type="InterPro" id="IPR028974">
    <property type="entry name" value="TSP_type-3_rpt"/>
</dbReference>
<evidence type="ECO:0000256" key="2">
    <source>
        <dbReference type="ARBA" id="ARBA00022448"/>
    </source>
</evidence>
<keyword evidence="4" id="KW-0812">Transmembrane</keyword>
<dbReference type="InterPro" id="IPR003367">
    <property type="entry name" value="Thrombospondin_3-like_rpt"/>
</dbReference>
<dbReference type="Pfam" id="PF00691">
    <property type="entry name" value="OmpA"/>
    <property type="match status" value="1"/>
</dbReference>
<evidence type="ECO:0000259" key="13">
    <source>
        <dbReference type="PROSITE" id="PS51123"/>
    </source>
</evidence>
<dbReference type="Gene3D" id="2.40.160.20">
    <property type="match status" value="1"/>
</dbReference>
<dbReference type="SUPFAM" id="SSF56925">
    <property type="entry name" value="OMPA-like"/>
    <property type="match status" value="1"/>
</dbReference>
<keyword evidence="5 12" id="KW-0732">Signal</keyword>
<dbReference type="Pfam" id="PF02412">
    <property type="entry name" value="TSP_3"/>
    <property type="match status" value="3"/>
</dbReference>
<evidence type="ECO:0000256" key="3">
    <source>
        <dbReference type="ARBA" id="ARBA00022452"/>
    </source>
</evidence>
<evidence type="ECO:0000256" key="6">
    <source>
        <dbReference type="ARBA" id="ARBA00023065"/>
    </source>
</evidence>
<dbReference type="InterPro" id="IPR036737">
    <property type="entry name" value="OmpA-like_sf"/>
</dbReference>
<feature type="region of interest" description="Disordered" evidence="11">
    <location>
        <begin position="417"/>
        <end position="449"/>
    </location>
</feature>
<evidence type="ECO:0000256" key="8">
    <source>
        <dbReference type="ARBA" id="ARBA00023136"/>
    </source>
</evidence>
<protein>
    <recommendedName>
        <fullName evidence="13">OmpA-like domain-containing protein</fullName>
    </recommendedName>
</protein>
<feature type="domain" description="OmpA-like" evidence="13">
    <location>
        <begin position="333"/>
        <end position="449"/>
    </location>
</feature>
<evidence type="ECO:0000256" key="7">
    <source>
        <dbReference type="ARBA" id="ARBA00023114"/>
    </source>
</evidence>
<evidence type="ECO:0000256" key="9">
    <source>
        <dbReference type="ARBA" id="ARBA00023237"/>
    </source>
</evidence>
<keyword evidence="6" id="KW-0406">Ion transport</keyword>
<dbReference type="InterPro" id="IPR006690">
    <property type="entry name" value="OMPA-like_CS"/>
</dbReference>
<keyword evidence="2" id="KW-0813">Transport</keyword>
<dbReference type="InterPro" id="IPR006664">
    <property type="entry name" value="OMP_bac"/>
</dbReference>
<dbReference type="InterPro" id="IPR006665">
    <property type="entry name" value="OmpA-like"/>
</dbReference>
<dbReference type="CDD" id="cd07185">
    <property type="entry name" value="OmpA_C-like"/>
    <property type="match status" value="1"/>
</dbReference>
<keyword evidence="8 10" id="KW-0472">Membrane</keyword>
<evidence type="ECO:0000256" key="5">
    <source>
        <dbReference type="ARBA" id="ARBA00022729"/>
    </source>
</evidence>
<keyword evidence="15" id="KW-1185">Reference proteome</keyword>
<evidence type="ECO:0000256" key="11">
    <source>
        <dbReference type="SAM" id="MobiDB-lite"/>
    </source>
</evidence>
<dbReference type="PROSITE" id="PS51123">
    <property type="entry name" value="OMPA_2"/>
    <property type="match status" value="1"/>
</dbReference>
<dbReference type="Gene3D" id="3.30.1330.60">
    <property type="entry name" value="OmpA-like domain"/>
    <property type="match status" value="1"/>
</dbReference>
<evidence type="ECO:0000313" key="15">
    <source>
        <dbReference type="Proteomes" id="UP001501725"/>
    </source>
</evidence>
<organism evidence="14 15">
    <name type="scientific">Flaviaesturariibacter amylovorans</name>
    <dbReference type="NCBI Taxonomy" id="1084520"/>
    <lineage>
        <taxon>Bacteria</taxon>
        <taxon>Pseudomonadati</taxon>
        <taxon>Bacteroidota</taxon>
        <taxon>Chitinophagia</taxon>
        <taxon>Chitinophagales</taxon>
        <taxon>Chitinophagaceae</taxon>
        <taxon>Flaviaestuariibacter</taxon>
    </lineage>
</organism>
<dbReference type="PANTHER" id="PTHR30329">
    <property type="entry name" value="STATOR ELEMENT OF FLAGELLAR MOTOR COMPLEX"/>
    <property type="match status" value="1"/>
</dbReference>
<dbReference type="SUPFAM" id="SSF103647">
    <property type="entry name" value="TSP type-3 repeat"/>
    <property type="match status" value="1"/>
</dbReference>
<sequence length="449" mass="48462">MKKLLVTVLALSCVASAFAQKGAYIRPAAIGISFFRNDYLTPNRIRTSSLASVLNNRQIAGFQDVAIGVGLHYWKGLTNNLDFAGGLRGSSPDVILNNGTKRTNGEKFQVEGDASVNYKFFSDRYFFTPYVSAGVGASYLDGTFDAILPLGIGFKFNFSDEGALFLDGSYRVPVTTNRANGYHVMYGFGYAARVGRKQEAPKKEVPPIPAVEKDTDSDGILDSADKCPTVPGVAQYQGCPVPDTDKDGIADDQDKCPTVAGTAKYQGCPIPDTDLDGINDEEDKCPNERGVAKYGGCPVPDTDKDGVNDEQDKCPTVAGPAENNGCPVVKEEIVKRIERDASRIYFATGSARLLASSNAALNDIVKLLNEDKDIKVAIEGHTDNVGKDDYNQKLSEDRAASVKNYLLGKGIDASRLQSQGFGESQPIADNKTAAGRSKNRRVVMRPTYE</sequence>
<dbReference type="SUPFAM" id="SSF103088">
    <property type="entry name" value="OmpA-like"/>
    <property type="match status" value="1"/>
</dbReference>
<evidence type="ECO:0000256" key="12">
    <source>
        <dbReference type="SAM" id="SignalP"/>
    </source>
</evidence>
<gene>
    <name evidence="14" type="ORF">GCM10023184_26610</name>
</gene>
<name>A0ABP8H2E8_9BACT</name>
<comment type="subcellular location">
    <subcellularLocation>
        <location evidence="1">Cell outer membrane</location>
        <topology evidence="1">Multi-pass membrane protein</topology>
    </subcellularLocation>
</comment>
<feature type="chain" id="PRO_5045275182" description="OmpA-like domain-containing protein" evidence="12">
    <location>
        <begin position="20"/>
        <end position="449"/>
    </location>
</feature>
<dbReference type="PRINTS" id="PR01023">
    <property type="entry name" value="NAFLGMOTY"/>
</dbReference>
<dbReference type="PANTHER" id="PTHR30329:SF21">
    <property type="entry name" value="LIPOPROTEIN YIAD-RELATED"/>
    <property type="match status" value="1"/>
</dbReference>
<accession>A0ABP8H2E8</accession>
<dbReference type="InterPro" id="IPR011250">
    <property type="entry name" value="OMP/PagP_B-barrel"/>
</dbReference>